<accession>A0A8J5X8R8</accession>
<gene>
    <name evidence="3" type="ORF">KFE25_012941</name>
</gene>
<feature type="region of interest" description="Disordered" evidence="2">
    <location>
        <begin position="193"/>
        <end position="225"/>
    </location>
</feature>
<feature type="region of interest" description="Disordered" evidence="2">
    <location>
        <begin position="427"/>
        <end position="446"/>
    </location>
</feature>
<keyword evidence="1" id="KW-0175">Coiled coil</keyword>
<protein>
    <submittedName>
        <fullName evidence="3">Uncharacterized protein</fullName>
    </submittedName>
</protein>
<dbReference type="OrthoDB" id="10650524at2759"/>
<reference evidence="3" key="1">
    <citation type="submission" date="2021-05" db="EMBL/GenBank/DDBJ databases">
        <title>The genome of the haptophyte Pavlova lutheri (Diacronema luteri, Pavlovales) - a model for lipid biosynthesis in eukaryotic algae.</title>
        <authorList>
            <person name="Hulatt C.J."/>
            <person name="Posewitz M.C."/>
        </authorList>
    </citation>
    <scope>NUCLEOTIDE SEQUENCE</scope>
    <source>
        <strain evidence="3">NIVA-4/92</strain>
    </source>
</reference>
<proteinExistence type="predicted"/>
<sequence>MHVASTPARAHVRPFTSVAGAPFSRLALGVPLESRLEPGCTQHFVCDVPLRLFGPGRALSVELERESGDPVLMGSRDHVPTCDPLRVPIVDAHAWDERAFEQSLELHALTFALGDSSDRDDERARWDACGELVGGEQHESAWVGPSTPPSAYCALPIASASACRSFVVGVFNLSGARPEPCRFVLRAQLDGEEGGAGDVGSGGPPAARVDVRARSPRSARGAQRRAWMVAQPGAQRDAGGRRASRLRALAHPRHPVESIARLALADDAHRRAHGDARDPATARAPRVALDAALRSLLHAHERLKLRFLSHSLLAALRLADTLRAAAALGAWAAAVRATHAAPSARRSDRPLVAAHGAIHSPVREVLHAWRERAAAEIAERAARRSLGASRIAAALRSRLLARLGGALGRWATAAAFKAAFSRHAAADAKPRGAAPPAADDGAAPARRDAQARVRALRALVRHVALREARSLHLAWSAWLRRACAARAADAGTSARARAAAELELRARVRALDAQLIGAQAQVRAMRLATARSDERLREERRALEGEGELLQQQLNELVRLGAPAMQLPQ</sequence>
<name>A0A8J5X8R8_DIALT</name>
<keyword evidence="4" id="KW-1185">Reference proteome</keyword>
<evidence type="ECO:0000256" key="2">
    <source>
        <dbReference type="SAM" id="MobiDB-lite"/>
    </source>
</evidence>
<dbReference type="AlphaFoldDB" id="A0A8J5X8R8"/>
<comment type="caution">
    <text evidence="3">The sequence shown here is derived from an EMBL/GenBank/DDBJ whole genome shotgun (WGS) entry which is preliminary data.</text>
</comment>
<evidence type="ECO:0000256" key="1">
    <source>
        <dbReference type="SAM" id="Coils"/>
    </source>
</evidence>
<dbReference type="EMBL" id="JAGTXO010000048">
    <property type="protein sequence ID" value="KAG8458743.1"/>
    <property type="molecule type" value="Genomic_DNA"/>
</dbReference>
<evidence type="ECO:0000313" key="4">
    <source>
        <dbReference type="Proteomes" id="UP000751190"/>
    </source>
</evidence>
<evidence type="ECO:0000313" key="3">
    <source>
        <dbReference type="EMBL" id="KAG8458743.1"/>
    </source>
</evidence>
<feature type="compositionally biased region" description="Low complexity" evidence="2">
    <location>
        <begin position="431"/>
        <end position="444"/>
    </location>
</feature>
<organism evidence="3 4">
    <name type="scientific">Diacronema lutheri</name>
    <name type="common">Unicellular marine alga</name>
    <name type="synonym">Monochrysis lutheri</name>
    <dbReference type="NCBI Taxonomy" id="2081491"/>
    <lineage>
        <taxon>Eukaryota</taxon>
        <taxon>Haptista</taxon>
        <taxon>Haptophyta</taxon>
        <taxon>Pavlovophyceae</taxon>
        <taxon>Pavlovales</taxon>
        <taxon>Pavlovaceae</taxon>
        <taxon>Diacronema</taxon>
    </lineage>
</organism>
<feature type="coiled-coil region" evidence="1">
    <location>
        <begin position="533"/>
        <end position="560"/>
    </location>
</feature>
<dbReference type="Proteomes" id="UP000751190">
    <property type="component" value="Unassembled WGS sequence"/>
</dbReference>